<feature type="region of interest" description="Disordered" evidence="1">
    <location>
        <begin position="1"/>
        <end position="38"/>
    </location>
</feature>
<evidence type="ECO:0000259" key="2">
    <source>
        <dbReference type="PROSITE" id="PS50995"/>
    </source>
</evidence>
<proteinExistence type="predicted"/>
<dbReference type="InterPro" id="IPR036390">
    <property type="entry name" value="WH_DNA-bd_sf"/>
</dbReference>
<evidence type="ECO:0000313" key="4">
    <source>
        <dbReference type="Proteomes" id="UP000807371"/>
    </source>
</evidence>
<dbReference type="SUPFAM" id="SSF46785">
    <property type="entry name" value="Winged helix' DNA-binding domain"/>
    <property type="match status" value="1"/>
</dbReference>
<dbReference type="Pfam" id="PF12802">
    <property type="entry name" value="MarR_2"/>
    <property type="match status" value="1"/>
</dbReference>
<reference evidence="3 4" key="1">
    <citation type="submission" date="2020-09" db="EMBL/GenBank/DDBJ databases">
        <title>Biosynthesis of the nuclear factor of activated T cells inhibitor NFAT-133 and its congeners in Streptomyces pactum.</title>
        <authorList>
            <person name="Zhou W."/>
            <person name="Posri P."/>
            <person name="Abugrain M.E."/>
            <person name="Weisberg A.J."/>
            <person name="Chang J.H."/>
            <person name="Mahmud T."/>
        </authorList>
    </citation>
    <scope>NUCLEOTIDE SEQUENCE [LARGE SCALE GENOMIC DNA]</scope>
    <source>
        <strain evidence="3 4">ATCC 27456</strain>
    </source>
</reference>
<protein>
    <submittedName>
        <fullName evidence="3">Winged helix-turn-helix transcriptional regulator</fullName>
    </submittedName>
</protein>
<dbReference type="InterPro" id="IPR039422">
    <property type="entry name" value="MarR/SlyA-like"/>
</dbReference>
<accession>A0ABS0NLY5</accession>
<dbReference type="RefSeq" id="WP_197989629.1">
    <property type="nucleotide sequence ID" value="NZ_JACYXC010000001.1"/>
</dbReference>
<dbReference type="PROSITE" id="PS50995">
    <property type="entry name" value="HTH_MARR_2"/>
    <property type="match status" value="1"/>
</dbReference>
<gene>
    <name evidence="3" type="ORF">IHE55_15885</name>
</gene>
<name>A0ABS0NLY5_9ACTN</name>
<dbReference type="PANTHER" id="PTHR33164:SF99">
    <property type="entry name" value="MARR FAMILY REGULATORY PROTEIN"/>
    <property type="match status" value="1"/>
</dbReference>
<dbReference type="SMART" id="SM00347">
    <property type="entry name" value="HTH_MARR"/>
    <property type="match status" value="1"/>
</dbReference>
<evidence type="ECO:0000313" key="3">
    <source>
        <dbReference type="EMBL" id="MBH5336186.1"/>
    </source>
</evidence>
<dbReference type="EMBL" id="JACYXC010000001">
    <property type="protein sequence ID" value="MBH5336186.1"/>
    <property type="molecule type" value="Genomic_DNA"/>
</dbReference>
<dbReference type="InterPro" id="IPR000835">
    <property type="entry name" value="HTH_MarR-typ"/>
</dbReference>
<keyword evidence="4" id="KW-1185">Reference proteome</keyword>
<dbReference type="Gene3D" id="1.10.10.10">
    <property type="entry name" value="Winged helix-like DNA-binding domain superfamily/Winged helix DNA-binding domain"/>
    <property type="match status" value="1"/>
</dbReference>
<dbReference type="Proteomes" id="UP000807371">
    <property type="component" value="Unassembled WGS sequence"/>
</dbReference>
<evidence type="ECO:0000256" key="1">
    <source>
        <dbReference type="SAM" id="MobiDB-lite"/>
    </source>
</evidence>
<feature type="domain" description="HTH marR-type" evidence="2">
    <location>
        <begin position="39"/>
        <end position="175"/>
    </location>
</feature>
<sequence>MDDASPDGGPVNDAPPGGGPVDDASPDGGPAGAAGAPPAAELLSRTALGTFRLNGQFLAVAEELARPAGLTAARWQVLGAVLREPLPVAGIARSMGITRQSVQRVADLLVAAGLAEYRPNPAHRRAKLLAPTDAGRAAIARITPGHREFAERLREALGGAARFEQVMTDLERLSRALDTLTGGRPEQGRG</sequence>
<dbReference type="PANTHER" id="PTHR33164">
    <property type="entry name" value="TRANSCRIPTIONAL REGULATOR, MARR FAMILY"/>
    <property type="match status" value="1"/>
</dbReference>
<dbReference type="InterPro" id="IPR036388">
    <property type="entry name" value="WH-like_DNA-bd_sf"/>
</dbReference>
<organism evidence="3 4">
    <name type="scientific">Streptomyces pactum</name>
    <dbReference type="NCBI Taxonomy" id="68249"/>
    <lineage>
        <taxon>Bacteria</taxon>
        <taxon>Bacillati</taxon>
        <taxon>Actinomycetota</taxon>
        <taxon>Actinomycetes</taxon>
        <taxon>Kitasatosporales</taxon>
        <taxon>Streptomycetaceae</taxon>
        <taxon>Streptomyces</taxon>
    </lineage>
</organism>
<comment type="caution">
    <text evidence="3">The sequence shown here is derived from an EMBL/GenBank/DDBJ whole genome shotgun (WGS) entry which is preliminary data.</text>
</comment>